<evidence type="ECO:0000313" key="1">
    <source>
        <dbReference type="EMBL" id="MFC3628253.1"/>
    </source>
</evidence>
<name>A0ABV7TZU5_9RHOB</name>
<sequence length="86" mass="10479">MIRLITDWLSYRTLRRQWSYERDTGQWTRNVWVIEQGTHGYRVRRRCGPWLVRRTLYEAMQAAAEWDRAVTSTITHSARHMIPEED</sequence>
<protein>
    <submittedName>
        <fullName evidence="1">Uncharacterized protein</fullName>
    </submittedName>
</protein>
<keyword evidence="2" id="KW-1185">Reference proteome</keyword>
<gene>
    <name evidence="1" type="ORF">ACFOM8_02205</name>
</gene>
<dbReference type="EMBL" id="JBHRXY010000001">
    <property type="protein sequence ID" value="MFC3628253.1"/>
    <property type="molecule type" value="Genomic_DNA"/>
</dbReference>
<organism evidence="1 2">
    <name type="scientific">Paracoccus angustae</name>
    <dbReference type="NCBI Taxonomy" id="1671480"/>
    <lineage>
        <taxon>Bacteria</taxon>
        <taxon>Pseudomonadati</taxon>
        <taxon>Pseudomonadota</taxon>
        <taxon>Alphaproteobacteria</taxon>
        <taxon>Rhodobacterales</taxon>
        <taxon>Paracoccaceae</taxon>
        <taxon>Paracoccus</taxon>
    </lineage>
</organism>
<comment type="caution">
    <text evidence="1">The sequence shown here is derived from an EMBL/GenBank/DDBJ whole genome shotgun (WGS) entry which is preliminary data.</text>
</comment>
<reference evidence="2" key="1">
    <citation type="journal article" date="2019" name="Int. J. Syst. Evol. Microbiol.">
        <title>The Global Catalogue of Microorganisms (GCM) 10K type strain sequencing project: providing services to taxonomists for standard genome sequencing and annotation.</title>
        <authorList>
            <consortium name="The Broad Institute Genomics Platform"/>
            <consortium name="The Broad Institute Genome Sequencing Center for Infectious Disease"/>
            <person name="Wu L."/>
            <person name="Ma J."/>
        </authorList>
    </citation>
    <scope>NUCLEOTIDE SEQUENCE [LARGE SCALE GENOMIC DNA]</scope>
    <source>
        <strain evidence="2">KCTC 42473</strain>
    </source>
</reference>
<proteinExistence type="predicted"/>
<evidence type="ECO:0000313" key="2">
    <source>
        <dbReference type="Proteomes" id="UP001595539"/>
    </source>
</evidence>
<dbReference type="RefSeq" id="WP_377758889.1">
    <property type="nucleotide sequence ID" value="NZ_JBHRXY010000001.1"/>
</dbReference>
<dbReference type="Proteomes" id="UP001595539">
    <property type="component" value="Unassembled WGS sequence"/>
</dbReference>
<accession>A0ABV7TZU5</accession>